<dbReference type="STRING" id="582744.Msip34_1035"/>
<dbReference type="RefSeq" id="WP_015829804.1">
    <property type="nucleotide sequence ID" value="NC_012969.1"/>
</dbReference>
<dbReference type="Pfam" id="PF01464">
    <property type="entry name" value="SLT"/>
    <property type="match status" value="1"/>
</dbReference>
<accession>C6XCK7</accession>
<feature type="domain" description="Transglycosylase SLT" evidence="2">
    <location>
        <begin position="114"/>
        <end position="210"/>
    </location>
</feature>
<evidence type="ECO:0000313" key="4">
    <source>
        <dbReference type="Proteomes" id="UP000002743"/>
    </source>
</evidence>
<evidence type="ECO:0000259" key="2">
    <source>
        <dbReference type="Pfam" id="PF01464"/>
    </source>
</evidence>
<dbReference type="SUPFAM" id="SSF53955">
    <property type="entry name" value="Lysozyme-like"/>
    <property type="match status" value="1"/>
</dbReference>
<dbReference type="AlphaFoldDB" id="C6XCK7"/>
<dbReference type="eggNOG" id="COG0741">
    <property type="taxonomic scope" value="Bacteria"/>
</dbReference>
<protein>
    <submittedName>
        <fullName evidence="3">Lytic transglycosylase catalytic</fullName>
    </submittedName>
</protein>
<dbReference type="CDD" id="cd00254">
    <property type="entry name" value="LT-like"/>
    <property type="match status" value="1"/>
</dbReference>
<dbReference type="Proteomes" id="UP000002743">
    <property type="component" value="Chromosome"/>
</dbReference>
<comment type="similarity">
    <text evidence="1">Belongs to the transglycosylase Slt family.</text>
</comment>
<keyword evidence="4" id="KW-1185">Reference proteome</keyword>
<gene>
    <name evidence="3" type="ordered locus">Msip34_1035</name>
</gene>
<evidence type="ECO:0000256" key="1">
    <source>
        <dbReference type="ARBA" id="ARBA00007734"/>
    </source>
</evidence>
<name>C6XCK7_METGS</name>
<dbReference type="PANTHER" id="PTHR37423">
    <property type="entry name" value="SOLUBLE LYTIC MUREIN TRANSGLYCOSYLASE-RELATED"/>
    <property type="match status" value="1"/>
</dbReference>
<dbReference type="Gene3D" id="1.10.530.10">
    <property type="match status" value="1"/>
</dbReference>
<proteinExistence type="inferred from homology"/>
<reference evidence="3 4" key="2">
    <citation type="journal article" date="2011" name="J. Bacteriol.">
        <title>Genomes of three methylotrophs from a single niche uncover genetic and metabolic divergence of Methylophilaceae.</title>
        <authorList>
            <person name="Lapidus A."/>
            <person name="Clum A."/>
            <person name="Labutti K."/>
            <person name="Kaluzhnaya M.G."/>
            <person name="Lim S."/>
            <person name="Beck D.A."/>
            <person name="Glavina Del Rio T."/>
            <person name="Nolan M."/>
            <person name="Mavromatis K."/>
            <person name="Huntemann M."/>
            <person name="Lucas S."/>
            <person name="Lidstrom M.E."/>
            <person name="Ivanova N."/>
            <person name="Chistoserdova L."/>
        </authorList>
    </citation>
    <scope>NUCLEOTIDE SEQUENCE [LARGE SCALE GENOMIC DNA]</scope>
    <source>
        <strain evidence="3 4">SIP3-4</strain>
    </source>
</reference>
<dbReference type="KEGG" id="mei:Msip34_1035"/>
<dbReference type="InterPro" id="IPR023346">
    <property type="entry name" value="Lysozyme-like_dom_sf"/>
</dbReference>
<sequence>MSGDKNGPVAGSHILCDPSLYCHALFISGEYAGRMRHSLTLLFLLLLMAPWRAEADIYMLKNDADEIVLSNLQPPENASGYEVLVSEDTSQHPASHASRPSPLSKASLPYAASVQQAARLTAIEPALLHAIMHVESGGNRQALSPRGAAGLMQLMPATARRYGVRDPLDARQNLLAAAQYLQSLKQQFHGDMSLMLAAYNAGPQAVIRHGYQVPPYAETQRYVPHVLQHYRQLQRISSMP</sequence>
<dbReference type="InterPro" id="IPR008258">
    <property type="entry name" value="Transglycosylase_SLT_dom_1"/>
</dbReference>
<dbReference type="PANTHER" id="PTHR37423:SF2">
    <property type="entry name" value="MEMBRANE-BOUND LYTIC MUREIN TRANSGLYCOSYLASE C"/>
    <property type="match status" value="1"/>
</dbReference>
<dbReference type="EMBL" id="CP001674">
    <property type="protein sequence ID" value="ACT50282.1"/>
    <property type="molecule type" value="Genomic_DNA"/>
</dbReference>
<reference evidence="4" key="1">
    <citation type="submission" date="2009-07" db="EMBL/GenBank/DDBJ databases">
        <title>Complete sequence of chromosome of Methylovorus sp. SIP3-4.</title>
        <authorList>
            <person name="Lucas S."/>
            <person name="Copeland A."/>
            <person name="Lapidus A."/>
            <person name="Glavina del Rio T."/>
            <person name="Tice H."/>
            <person name="Bruce D."/>
            <person name="Goodwin L."/>
            <person name="Pitluck S."/>
            <person name="Clum A."/>
            <person name="Larimer F."/>
            <person name="Land M."/>
            <person name="Hauser L."/>
            <person name="Kyrpides N."/>
            <person name="Mikhailova N."/>
            <person name="Kayluzhnaya M."/>
            <person name="Chistoserdova L."/>
        </authorList>
    </citation>
    <scope>NUCLEOTIDE SEQUENCE [LARGE SCALE GENOMIC DNA]</scope>
    <source>
        <strain evidence="4">SIP3-4</strain>
    </source>
</reference>
<dbReference type="HOGENOM" id="CLU_065765_1_0_4"/>
<organism evidence="3 4">
    <name type="scientific">Methylovorus glucosotrophus (strain SIP3-4)</name>
    <dbReference type="NCBI Taxonomy" id="582744"/>
    <lineage>
        <taxon>Bacteria</taxon>
        <taxon>Pseudomonadati</taxon>
        <taxon>Pseudomonadota</taxon>
        <taxon>Betaproteobacteria</taxon>
        <taxon>Nitrosomonadales</taxon>
        <taxon>Methylophilaceae</taxon>
        <taxon>Methylovorus</taxon>
    </lineage>
</organism>
<evidence type="ECO:0000313" key="3">
    <source>
        <dbReference type="EMBL" id="ACT50282.1"/>
    </source>
</evidence>
<dbReference type="CAZy" id="GH23">
    <property type="family name" value="Glycoside Hydrolase Family 23"/>
</dbReference>